<comment type="caution">
    <text evidence="1">The sequence shown here is derived from an EMBL/GenBank/DDBJ whole genome shotgun (WGS) entry which is preliminary data.</text>
</comment>
<protein>
    <submittedName>
        <fullName evidence="1">Uncharacterized protein</fullName>
    </submittedName>
</protein>
<reference evidence="2" key="1">
    <citation type="journal article" date="2015" name="PLoS Genet.">
        <title>Genome Sequence and Transcriptome Analyses of Chrysochromulina tobin: Metabolic Tools for Enhanced Algal Fitness in the Prominent Order Prymnesiales (Haptophyceae).</title>
        <authorList>
            <person name="Hovde B.T."/>
            <person name="Deodato C.R."/>
            <person name="Hunsperger H.M."/>
            <person name="Ryken S.A."/>
            <person name="Yost W."/>
            <person name="Jha R.K."/>
            <person name="Patterson J."/>
            <person name="Monnat R.J. Jr."/>
            <person name="Barlow S.B."/>
            <person name="Starkenburg S.R."/>
            <person name="Cattolico R.A."/>
        </authorList>
    </citation>
    <scope>NUCLEOTIDE SEQUENCE</scope>
    <source>
        <strain evidence="2">CCMP291</strain>
    </source>
</reference>
<accession>A0A0M0JHU7</accession>
<dbReference type="AlphaFoldDB" id="A0A0M0JHU7"/>
<organism evidence="1 2">
    <name type="scientific">Chrysochromulina tobinii</name>
    <dbReference type="NCBI Taxonomy" id="1460289"/>
    <lineage>
        <taxon>Eukaryota</taxon>
        <taxon>Haptista</taxon>
        <taxon>Haptophyta</taxon>
        <taxon>Prymnesiophyceae</taxon>
        <taxon>Prymnesiales</taxon>
        <taxon>Chrysochromulinaceae</taxon>
        <taxon>Chrysochromulina</taxon>
    </lineage>
</organism>
<dbReference type="Proteomes" id="UP000037460">
    <property type="component" value="Unassembled WGS sequence"/>
</dbReference>
<keyword evidence="2" id="KW-1185">Reference proteome</keyword>
<proteinExistence type="predicted"/>
<gene>
    <name evidence="1" type="ORF">Ctob_005674</name>
</gene>
<dbReference type="OrthoDB" id="195904at2759"/>
<evidence type="ECO:0000313" key="2">
    <source>
        <dbReference type="Proteomes" id="UP000037460"/>
    </source>
</evidence>
<evidence type="ECO:0000313" key="1">
    <source>
        <dbReference type="EMBL" id="KOO26154.1"/>
    </source>
</evidence>
<sequence length="104" mass="11599">MKFKPLLATGSECVVVRYDLPFGLAAEPRGRIVVVTKDGPGGEKAGDILRFTTQWTDRQPGMFDVCKCMERQLQNSFDQVVNALVSNDGTYGQDIVLVFERPME</sequence>
<name>A0A0M0JHU7_9EUKA</name>
<dbReference type="EMBL" id="JWZX01002885">
    <property type="protein sequence ID" value="KOO26154.1"/>
    <property type="molecule type" value="Genomic_DNA"/>
</dbReference>